<dbReference type="Pfam" id="PF02833">
    <property type="entry name" value="DHHA2"/>
    <property type="match status" value="1"/>
</dbReference>
<dbReference type="GO" id="GO:0046872">
    <property type="term" value="F:metal ion binding"/>
    <property type="evidence" value="ECO:0007669"/>
    <property type="project" value="UniProtKB-KW"/>
</dbReference>
<evidence type="ECO:0000313" key="10">
    <source>
        <dbReference type="EMBL" id="ABR47878.1"/>
    </source>
</evidence>
<dbReference type="eggNOG" id="COG4109">
    <property type="taxonomic scope" value="Bacteria"/>
</dbReference>
<dbReference type="InterPro" id="IPR000644">
    <property type="entry name" value="CBS_dom"/>
</dbReference>
<dbReference type="NCBIfam" id="NF011440">
    <property type="entry name" value="PRK14869.1-2"/>
    <property type="match status" value="1"/>
</dbReference>
<dbReference type="InterPro" id="IPR004097">
    <property type="entry name" value="DHHA2"/>
</dbReference>
<dbReference type="InterPro" id="IPR038222">
    <property type="entry name" value="DHHA2_dom_sf"/>
</dbReference>
<evidence type="ECO:0000259" key="9">
    <source>
        <dbReference type="PROSITE" id="PS51371"/>
    </source>
</evidence>
<dbReference type="GO" id="GO:0004427">
    <property type="term" value="F:inorganic diphosphate phosphatase activity"/>
    <property type="evidence" value="ECO:0007669"/>
    <property type="project" value="UniProtKB-EC"/>
</dbReference>
<dbReference type="EMBL" id="CP000724">
    <property type="protein sequence ID" value="ABR47878.1"/>
    <property type="molecule type" value="Genomic_DNA"/>
</dbReference>
<dbReference type="HOGENOM" id="CLU_025243_1_0_9"/>
<evidence type="ECO:0000256" key="5">
    <source>
        <dbReference type="ARBA" id="ARBA00023211"/>
    </source>
</evidence>
<dbReference type="Proteomes" id="UP000001572">
    <property type="component" value="Chromosome"/>
</dbReference>
<dbReference type="InterPro" id="IPR046342">
    <property type="entry name" value="CBS_dom_sf"/>
</dbReference>
<reference evidence="11" key="1">
    <citation type="journal article" date="2016" name="Genome Announc.">
        <title>Complete genome sequence of Alkaliphilus metalliredigens strain QYMF, an alkaliphilic and metal-reducing bacterium isolated from borax-contaminated leachate ponds.</title>
        <authorList>
            <person name="Hwang C."/>
            <person name="Copeland A."/>
            <person name="Lucas S."/>
            <person name="Lapidus A."/>
            <person name="Barry K."/>
            <person name="Detter J.C."/>
            <person name="Glavina Del Rio T."/>
            <person name="Hammon N."/>
            <person name="Israni S."/>
            <person name="Dalin E."/>
            <person name="Tice H."/>
            <person name="Pitluck S."/>
            <person name="Chertkov O."/>
            <person name="Brettin T."/>
            <person name="Bruce D."/>
            <person name="Han C."/>
            <person name="Schmutz J."/>
            <person name="Larimer F."/>
            <person name="Land M.L."/>
            <person name="Hauser L."/>
            <person name="Kyrpides N."/>
            <person name="Mikhailova N."/>
            <person name="Ye Q."/>
            <person name="Zhou J."/>
            <person name="Richardson P."/>
            <person name="Fields M.W."/>
        </authorList>
    </citation>
    <scope>NUCLEOTIDE SEQUENCE [LARGE SCALE GENOMIC DNA]</scope>
    <source>
        <strain evidence="11">QYMF</strain>
    </source>
</reference>
<dbReference type="SUPFAM" id="SSF75138">
    <property type="entry name" value="HprK N-terminal domain-like"/>
    <property type="match status" value="1"/>
</dbReference>
<comment type="catalytic activity">
    <reaction evidence="7">
        <text>diphosphate + H2O = 2 phosphate + H(+)</text>
        <dbReference type="Rhea" id="RHEA:24576"/>
        <dbReference type="ChEBI" id="CHEBI:15377"/>
        <dbReference type="ChEBI" id="CHEBI:15378"/>
        <dbReference type="ChEBI" id="CHEBI:33019"/>
        <dbReference type="ChEBI" id="CHEBI:43474"/>
        <dbReference type="EC" id="3.6.1.1"/>
    </reaction>
</comment>
<dbReference type="SUPFAM" id="SSF54631">
    <property type="entry name" value="CBS-domain pair"/>
    <property type="match status" value="1"/>
</dbReference>
<evidence type="ECO:0000256" key="8">
    <source>
        <dbReference type="PROSITE-ProRule" id="PRU00703"/>
    </source>
</evidence>
<dbReference type="InterPro" id="IPR010766">
    <property type="entry name" value="DRTGG"/>
</dbReference>
<dbReference type="SUPFAM" id="SSF64182">
    <property type="entry name" value="DHH phosphoesterases"/>
    <property type="match status" value="1"/>
</dbReference>
<dbReference type="OrthoDB" id="9766150at2"/>
<gene>
    <name evidence="10" type="ordered locus">Amet_1702</name>
</gene>
<dbReference type="PANTHER" id="PTHR12112">
    <property type="entry name" value="BNIP - RELATED"/>
    <property type="match status" value="1"/>
</dbReference>
<feature type="domain" description="CBS" evidence="9">
    <location>
        <begin position="243"/>
        <end position="301"/>
    </location>
</feature>
<dbReference type="InterPro" id="IPR028979">
    <property type="entry name" value="Ser_kin/Pase_Hpr-like_N_sf"/>
</dbReference>
<evidence type="ECO:0000256" key="3">
    <source>
        <dbReference type="ARBA" id="ARBA00022723"/>
    </source>
</evidence>
<dbReference type="PANTHER" id="PTHR12112:SF22">
    <property type="entry name" value="MANGANESE-DEPENDENT INORGANIC PYROPHOSPHATASE-RELATED"/>
    <property type="match status" value="1"/>
</dbReference>
<dbReference type="SMART" id="SM01131">
    <property type="entry name" value="DHHA2"/>
    <property type="match status" value="1"/>
</dbReference>
<dbReference type="CDD" id="cd04597">
    <property type="entry name" value="CBS_pair_inorgPPase"/>
    <property type="match status" value="1"/>
</dbReference>
<protein>
    <recommendedName>
        <fullName evidence="2">inorganic diphosphatase</fullName>
        <ecNumber evidence="2">3.6.1.1</ecNumber>
    </recommendedName>
    <alternativeName>
        <fullName evidence="6">Pyrophosphate phospho-hydrolase</fullName>
    </alternativeName>
</protein>
<evidence type="ECO:0000256" key="1">
    <source>
        <dbReference type="ARBA" id="ARBA00001936"/>
    </source>
</evidence>
<keyword evidence="4 10" id="KW-0378">Hydrolase</keyword>
<keyword evidence="8" id="KW-0129">CBS domain</keyword>
<sequence>MSTFIFGHKNPDTDSVASAIALSDLKNKLGYDTIPYVLGKINKESQYVLDYFQITTPASLDNIKIQIRDLDYYFSKGITASFSILRTYKLMDQNKLETVAVVDELNQLLGIISMKDIAMGLIKGDLGHLDTSLENLIEDLEARVLSSHATYFNGHVSVVDDYYKTVKGSLGPKDVVIVGDRYDIIEYAIESNVLLIIITGSKDIPPKYINMAKAQGVTMLSVPHDTYYLTKVINQCNYVTTIMRVQNIIKFNEQEYLDEVKEEMAHTHFRNYPVIDSHNTFLGFINRKHIMNPARKKAILVDHNEYGQSAMGIEEAEILEIIDHHKLGDISTSMPISFRNMPVGSTCTIIYWMFQEYQIPLSFEVAGVLISGILSDTLLFKSPTTTGLDRQAAEALNLILELDVHQFAMDMFRTGTSLEGQTIEEIFYKDFKEFHLEVFKVGISQVFTLDIEDVFNRKDSFLTFIEEVHQNNNYDISLLLITDILKEGSYLLFKSNNQAIVTSAFNIPLIQGAFSAGIVSRKKQVIPKLLEAIQRSK</sequence>
<dbReference type="AlphaFoldDB" id="A6TNW0"/>
<evidence type="ECO:0000313" key="11">
    <source>
        <dbReference type="Proteomes" id="UP000001572"/>
    </source>
</evidence>
<accession>A6TNW0</accession>
<dbReference type="NCBIfam" id="NF011442">
    <property type="entry name" value="PRK14869.1-4"/>
    <property type="match status" value="1"/>
</dbReference>
<dbReference type="Gene3D" id="3.90.1640.10">
    <property type="entry name" value="inorganic pyrophosphatase (n-terminal core)"/>
    <property type="match status" value="1"/>
</dbReference>
<dbReference type="NCBIfam" id="NF011443">
    <property type="entry name" value="PRK14869.1-5"/>
    <property type="match status" value="1"/>
</dbReference>
<dbReference type="RefSeq" id="WP_012062916.1">
    <property type="nucleotide sequence ID" value="NC_009633.1"/>
</dbReference>
<dbReference type="KEGG" id="amt:Amet_1702"/>
<evidence type="ECO:0000256" key="6">
    <source>
        <dbReference type="ARBA" id="ARBA00032535"/>
    </source>
</evidence>
<evidence type="ECO:0000256" key="2">
    <source>
        <dbReference type="ARBA" id="ARBA00012146"/>
    </source>
</evidence>
<dbReference type="Pfam" id="PF01368">
    <property type="entry name" value="DHH"/>
    <property type="match status" value="1"/>
</dbReference>
<dbReference type="PROSITE" id="PS51371">
    <property type="entry name" value="CBS"/>
    <property type="match status" value="1"/>
</dbReference>
<dbReference type="Pfam" id="PF00571">
    <property type="entry name" value="CBS"/>
    <property type="match status" value="2"/>
</dbReference>
<evidence type="ECO:0000256" key="4">
    <source>
        <dbReference type="ARBA" id="ARBA00022801"/>
    </source>
</evidence>
<dbReference type="Gene3D" id="3.40.1390.20">
    <property type="entry name" value="HprK N-terminal domain-like"/>
    <property type="match status" value="1"/>
</dbReference>
<dbReference type="InterPro" id="IPR001667">
    <property type="entry name" value="DDH_dom"/>
</dbReference>
<dbReference type="STRING" id="293826.Amet_1702"/>
<evidence type="ECO:0000256" key="7">
    <source>
        <dbReference type="ARBA" id="ARBA00047820"/>
    </source>
</evidence>
<dbReference type="GO" id="GO:0005737">
    <property type="term" value="C:cytoplasm"/>
    <property type="evidence" value="ECO:0007669"/>
    <property type="project" value="InterPro"/>
</dbReference>
<dbReference type="eggNOG" id="COG0517">
    <property type="taxonomic scope" value="Bacteria"/>
</dbReference>
<dbReference type="Gene3D" id="3.10.580.10">
    <property type="entry name" value="CBS-domain"/>
    <property type="match status" value="1"/>
</dbReference>
<keyword evidence="3" id="KW-0479">Metal-binding</keyword>
<keyword evidence="5" id="KW-0464">Manganese</keyword>
<dbReference type="Gene3D" id="3.10.310.20">
    <property type="entry name" value="DHHA2 domain"/>
    <property type="match status" value="1"/>
</dbReference>
<keyword evidence="11" id="KW-1185">Reference proteome</keyword>
<proteinExistence type="predicted"/>
<name>A6TNW0_ALKMQ</name>
<dbReference type="FunFam" id="3.90.1640.10:FF:000001">
    <property type="entry name" value="Probable manganese-dependent inorganic pyrophosphatase"/>
    <property type="match status" value="1"/>
</dbReference>
<dbReference type="Pfam" id="PF07085">
    <property type="entry name" value="DRTGG"/>
    <property type="match status" value="1"/>
</dbReference>
<organism evidence="10 11">
    <name type="scientific">Alkaliphilus metalliredigens (strain QYMF)</name>
    <dbReference type="NCBI Taxonomy" id="293826"/>
    <lineage>
        <taxon>Bacteria</taxon>
        <taxon>Bacillati</taxon>
        <taxon>Bacillota</taxon>
        <taxon>Clostridia</taxon>
        <taxon>Peptostreptococcales</taxon>
        <taxon>Natronincolaceae</taxon>
        <taxon>Alkaliphilus</taxon>
    </lineage>
</organism>
<comment type="cofactor">
    <cofactor evidence="1">
        <name>Mn(2+)</name>
        <dbReference type="ChEBI" id="CHEBI:29035"/>
    </cofactor>
</comment>
<dbReference type="eggNOG" id="COG1227">
    <property type="taxonomic scope" value="Bacteria"/>
</dbReference>
<dbReference type="InterPro" id="IPR038763">
    <property type="entry name" value="DHH_sf"/>
</dbReference>
<dbReference type="EC" id="3.6.1.1" evidence="2"/>